<feature type="chain" id="PRO_5025473014" description="DUF1996 domain-containing protein" evidence="2">
    <location>
        <begin position="19"/>
        <end position="451"/>
    </location>
</feature>
<feature type="signal peptide" evidence="2">
    <location>
        <begin position="1"/>
        <end position="18"/>
    </location>
</feature>
<name>A0A6A5TQ58_9PLEO</name>
<accession>A0A6A5TQ58</accession>
<keyword evidence="5" id="KW-1185">Reference proteome</keyword>
<feature type="domain" description="DUF1996" evidence="3">
    <location>
        <begin position="42"/>
        <end position="271"/>
    </location>
</feature>
<dbReference type="InterPro" id="IPR018535">
    <property type="entry name" value="DUF1996"/>
</dbReference>
<dbReference type="Pfam" id="PF09362">
    <property type="entry name" value="DUF1996"/>
    <property type="match status" value="1"/>
</dbReference>
<evidence type="ECO:0000256" key="1">
    <source>
        <dbReference type="SAM" id="MobiDB-lite"/>
    </source>
</evidence>
<feature type="compositionally biased region" description="Low complexity" evidence="1">
    <location>
        <begin position="356"/>
        <end position="417"/>
    </location>
</feature>
<organism evidence="4 5">
    <name type="scientific">Byssothecium circinans</name>
    <dbReference type="NCBI Taxonomy" id="147558"/>
    <lineage>
        <taxon>Eukaryota</taxon>
        <taxon>Fungi</taxon>
        <taxon>Dikarya</taxon>
        <taxon>Ascomycota</taxon>
        <taxon>Pezizomycotina</taxon>
        <taxon>Dothideomycetes</taxon>
        <taxon>Pleosporomycetidae</taxon>
        <taxon>Pleosporales</taxon>
        <taxon>Massarineae</taxon>
        <taxon>Massarinaceae</taxon>
        <taxon>Byssothecium</taxon>
    </lineage>
</organism>
<proteinExistence type="predicted"/>
<gene>
    <name evidence="4" type="ORF">CC80DRAFT_216657</name>
</gene>
<evidence type="ECO:0000313" key="5">
    <source>
        <dbReference type="Proteomes" id="UP000800035"/>
    </source>
</evidence>
<evidence type="ECO:0000259" key="3">
    <source>
        <dbReference type="Pfam" id="PF09362"/>
    </source>
</evidence>
<keyword evidence="2" id="KW-0732">Signal</keyword>
<dbReference type="Proteomes" id="UP000800035">
    <property type="component" value="Unassembled WGS sequence"/>
</dbReference>
<evidence type="ECO:0000256" key="2">
    <source>
        <dbReference type="SAM" id="SignalP"/>
    </source>
</evidence>
<dbReference type="EMBL" id="ML977020">
    <property type="protein sequence ID" value="KAF1951077.1"/>
    <property type="molecule type" value="Genomic_DNA"/>
</dbReference>
<sequence>MIANIFALTAGLAATASAFDCSGPYFSFYNRAGPAMSIQRLDPALFPGQQSPHLHSFDGGNGIARDTTFAGLQSSTCTSARIKPDNSLYWRPTLFWNGNNTGFYRVPEKFLKLYYKFGDGNVRANVTEFPENFQMIAGDPFKRSDGANPAGIKWACLGPNYSRIDATGFPKGFDSCKEGLTSEITFPSCWNGKDVDPKNPSAHMAYPSNSGKGIDACPTGFKTARFPTIFIEFWYDVSAFDGQYKKTDTPWVLANGDPTGYGWHADFRNGWKKGVLAKATAEQGYCNCGCGCGNDQMKKCFGQDQVNDDNDANFKSCAAKAAYPGDDKAVLEKLPGCNPIQAGPQAATAVSGPDCAAAPTGGSGSGSSSAPTPESSAAGSGSSAAPSATAPASSSKAAASSTKKTSTKKSQTTTAAAVNKADDNVIYETKVIYATVTASPKHKRHGHVHKQ</sequence>
<evidence type="ECO:0000313" key="4">
    <source>
        <dbReference type="EMBL" id="KAF1951077.1"/>
    </source>
</evidence>
<dbReference type="OrthoDB" id="74764at2759"/>
<protein>
    <recommendedName>
        <fullName evidence="3">DUF1996 domain-containing protein</fullName>
    </recommendedName>
</protein>
<reference evidence="4" key="1">
    <citation type="journal article" date="2020" name="Stud. Mycol.">
        <title>101 Dothideomycetes genomes: a test case for predicting lifestyles and emergence of pathogens.</title>
        <authorList>
            <person name="Haridas S."/>
            <person name="Albert R."/>
            <person name="Binder M."/>
            <person name="Bloem J."/>
            <person name="Labutti K."/>
            <person name="Salamov A."/>
            <person name="Andreopoulos B."/>
            <person name="Baker S."/>
            <person name="Barry K."/>
            <person name="Bills G."/>
            <person name="Bluhm B."/>
            <person name="Cannon C."/>
            <person name="Castanera R."/>
            <person name="Culley D."/>
            <person name="Daum C."/>
            <person name="Ezra D."/>
            <person name="Gonzalez J."/>
            <person name="Henrissat B."/>
            <person name="Kuo A."/>
            <person name="Liang C."/>
            <person name="Lipzen A."/>
            <person name="Lutzoni F."/>
            <person name="Magnuson J."/>
            <person name="Mondo S."/>
            <person name="Nolan M."/>
            <person name="Ohm R."/>
            <person name="Pangilinan J."/>
            <person name="Park H.-J."/>
            <person name="Ramirez L."/>
            <person name="Alfaro M."/>
            <person name="Sun H."/>
            <person name="Tritt A."/>
            <person name="Yoshinaga Y."/>
            <person name="Zwiers L.-H."/>
            <person name="Turgeon B."/>
            <person name="Goodwin S."/>
            <person name="Spatafora J."/>
            <person name="Crous P."/>
            <person name="Grigoriev I."/>
        </authorList>
    </citation>
    <scope>NUCLEOTIDE SEQUENCE</scope>
    <source>
        <strain evidence="4">CBS 675.92</strain>
    </source>
</reference>
<feature type="region of interest" description="Disordered" evidence="1">
    <location>
        <begin position="348"/>
        <end position="421"/>
    </location>
</feature>
<dbReference type="PANTHER" id="PTHR43662">
    <property type="match status" value="1"/>
</dbReference>
<dbReference type="AlphaFoldDB" id="A0A6A5TQ58"/>
<dbReference type="PANTHER" id="PTHR43662:SF5">
    <property type="entry name" value="DUF1996 DOMAIN-CONTAINING PROTEIN"/>
    <property type="match status" value="1"/>
</dbReference>